<organism evidence="2 3">
    <name type="scientific">Kouleothrix aurantiaca</name>
    <dbReference type="NCBI Taxonomy" id="186479"/>
    <lineage>
        <taxon>Bacteria</taxon>
        <taxon>Bacillati</taxon>
        <taxon>Chloroflexota</taxon>
        <taxon>Chloroflexia</taxon>
        <taxon>Chloroflexales</taxon>
        <taxon>Roseiflexineae</taxon>
        <taxon>Roseiflexaceae</taxon>
        <taxon>Kouleothrix</taxon>
    </lineage>
</organism>
<gene>
    <name evidence="2" type="ORF">SE17_08095</name>
</gene>
<dbReference type="SUPFAM" id="SSF109604">
    <property type="entry name" value="HD-domain/PDEase-like"/>
    <property type="match status" value="1"/>
</dbReference>
<keyword evidence="3" id="KW-1185">Reference proteome</keyword>
<dbReference type="Pfam" id="PF01966">
    <property type="entry name" value="HD"/>
    <property type="match status" value="1"/>
</dbReference>
<accession>A0A0P9DD54</accession>
<evidence type="ECO:0000313" key="3">
    <source>
        <dbReference type="Proteomes" id="UP000050509"/>
    </source>
</evidence>
<evidence type="ECO:0000259" key="1">
    <source>
        <dbReference type="Pfam" id="PF01966"/>
    </source>
</evidence>
<dbReference type="CDD" id="cd00077">
    <property type="entry name" value="HDc"/>
    <property type="match status" value="1"/>
</dbReference>
<sequence length="210" mass="23328">MEQQTLPNFEQARTYAIQRLTRELSPALAYHSVAHTCDEVVPAAERIAALSGVTDEEALLLRTAAYYHDLGFITHYAGHEEASVAIASAALPGFGYCPRQIERIAGMIRATKLPQSPTNLLEQILADADLDVLGSDDFFERNTLLRTEMANFGGAMTDEGWFANQLKFVQSHCYWTSAAAQLRNDGKQRSIATLSDKLAHTKRTPWRART</sequence>
<feature type="domain" description="HD" evidence="1">
    <location>
        <begin position="43"/>
        <end position="129"/>
    </location>
</feature>
<dbReference type="AlphaFoldDB" id="A0A0P9DD54"/>
<dbReference type="InterPro" id="IPR003607">
    <property type="entry name" value="HD/PDEase_dom"/>
</dbReference>
<comment type="caution">
    <text evidence="2">The sequence shown here is derived from an EMBL/GenBank/DDBJ whole genome shotgun (WGS) entry which is preliminary data.</text>
</comment>
<dbReference type="Gene3D" id="1.10.3210.10">
    <property type="entry name" value="Hypothetical protein af1432"/>
    <property type="match status" value="1"/>
</dbReference>
<evidence type="ECO:0000313" key="2">
    <source>
        <dbReference type="EMBL" id="KPV53705.1"/>
    </source>
</evidence>
<proteinExistence type="predicted"/>
<dbReference type="EMBL" id="LJCR01000198">
    <property type="protein sequence ID" value="KPV53705.1"/>
    <property type="molecule type" value="Genomic_DNA"/>
</dbReference>
<name>A0A0P9DD54_9CHLR</name>
<protein>
    <recommendedName>
        <fullName evidence="1">HD domain-containing protein</fullName>
    </recommendedName>
</protein>
<reference evidence="2 3" key="1">
    <citation type="submission" date="2015-09" db="EMBL/GenBank/DDBJ databases">
        <title>Draft genome sequence of Kouleothrix aurantiaca JCM 19913.</title>
        <authorList>
            <person name="Hemp J."/>
        </authorList>
    </citation>
    <scope>NUCLEOTIDE SEQUENCE [LARGE SCALE GENOMIC DNA]</scope>
    <source>
        <strain evidence="2 3">COM-B</strain>
    </source>
</reference>
<dbReference type="Proteomes" id="UP000050509">
    <property type="component" value="Unassembled WGS sequence"/>
</dbReference>
<dbReference type="InterPro" id="IPR006674">
    <property type="entry name" value="HD_domain"/>
</dbReference>